<keyword evidence="1" id="KW-0812">Transmembrane</keyword>
<feature type="transmembrane region" description="Helical" evidence="1">
    <location>
        <begin position="186"/>
        <end position="208"/>
    </location>
</feature>
<dbReference type="InterPro" id="IPR002656">
    <property type="entry name" value="Acyl_transf_3_dom"/>
</dbReference>
<keyword evidence="1" id="KW-0472">Membrane</keyword>
<dbReference type="GO" id="GO:0016747">
    <property type="term" value="F:acyltransferase activity, transferring groups other than amino-acyl groups"/>
    <property type="evidence" value="ECO:0007669"/>
    <property type="project" value="InterPro"/>
</dbReference>
<evidence type="ECO:0000313" key="3">
    <source>
        <dbReference type="EMBL" id="CAB4337171.1"/>
    </source>
</evidence>
<gene>
    <name evidence="3" type="ORF">UFOPK3522_00276</name>
</gene>
<dbReference type="GO" id="GO:0016020">
    <property type="term" value="C:membrane"/>
    <property type="evidence" value="ECO:0007669"/>
    <property type="project" value="TreeGrafter"/>
</dbReference>
<feature type="transmembrane region" description="Helical" evidence="1">
    <location>
        <begin position="357"/>
        <end position="380"/>
    </location>
</feature>
<dbReference type="PANTHER" id="PTHR23028">
    <property type="entry name" value="ACETYLTRANSFERASE"/>
    <property type="match status" value="1"/>
</dbReference>
<feature type="transmembrane region" description="Helical" evidence="1">
    <location>
        <begin position="228"/>
        <end position="246"/>
    </location>
</feature>
<evidence type="ECO:0000256" key="1">
    <source>
        <dbReference type="SAM" id="Phobius"/>
    </source>
</evidence>
<reference evidence="3" key="1">
    <citation type="submission" date="2020-05" db="EMBL/GenBank/DDBJ databases">
        <authorList>
            <person name="Chiriac C."/>
            <person name="Salcher M."/>
            <person name="Ghai R."/>
            <person name="Kavagutti S V."/>
        </authorList>
    </citation>
    <scope>NUCLEOTIDE SEQUENCE</scope>
</reference>
<feature type="transmembrane region" description="Helical" evidence="1">
    <location>
        <begin position="102"/>
        <end position="121"/>
    </location>
</feature>
<dbReference type="PANTHER" id="PTHR23028:SF53">
    <property type="entry name" value="ACYL_TRANSF_3 DOMAIN-CONTAINING PROTEIN"/>
    <property type="match status" value="1"/>
</dbReference>
<feature type="transmembrane region" description="Helical" evidence="1">
    <location>
        <begin position="326"/>
        <end position="345"/>
    </location>
</feature>
<feature type="transmembrane region" description="Helical" evidence="1">
    <location>
        <begin position="294"/>
        <end position="314"/>
    </location>
</feature>
<dbReference type="Pfam" id="PF01757">
    <property type="entry name" value="Acyl_transf_3"/>
    <property type="match status" value="1"/>
</dbReference>
<feature type="transmembrane region" description="Helical" evidence="1">
    <location>
        <begin position="258"/>
        <end position="282"/>
    </location>
</feature>
<name>A0A6J5Z3E0_9ZZZZ</name>
<feature type="transmembrane region" description="Helical" evidence="1">
    <location>
        <begin position="26"/>
        <end position="46"/>
    </location>
</feature>
<dbReference type="AlphaFoldDB" id="A0A6J5Z3E0"/>
<feature type="transmembrane region" description="Helical" evidence="1">
    <location>
        <begin position="52"/>
        <end position="72"/>
    </location>
</feature>
<keyword evidence="1" id="KW-1133">Transmembrane helix</keyword>
<dbReference type="EMBL" id="CAESAO010000012">
    <property type="protein sequence ID" value="CAB4337171.1"/>
    <property type="molecule type" value="Genomic_DNA"/>
</dbReference>
<accession>A0A6J5Z3E0</accession>
<dbReference type="InterPro" id="IPR050879">
    <property type="entry name" value="Acyltransferase_3"/>
</dbReference>
<sequence length="406" mass="43722">MEVSELAVEPVVPSHARFPLIDGVRAIAALTIFAFHICFHLGLLSTDLLSRYLGNLNVGVPIFFVVSGFLIYRPFVAARFAAASAPELAPYALRRTFRIVPAYWIALVIVTLILGLESTVLTPSGVITYFGFLQAYDISTVIGGIGQAWTLCIEVSFYVALPIWALFARRALPKSGGRRKMISGELWALGALFVASFLWQLLISPLFVPGDHGYLIAQISLPAFADQFALGMAMAVVSVAVHSGATKPRLLVLVERNPWIWVVAALVLYSLLGLKIGALGIGASWADAGLFRHVVKGLIGVCVLAPAVFGASLAGRVRGMLGWRPLMLLGLISYSFYLYHLAFILKLNEVVWLHDLGWGAVTIAAFACSVAAAALSYKFVEAPGIALGRRLAKAASARLARRRASA</sequence>
<organism evidence="3">
    <name type="scientific">freshwater metagenome</name>
    <dbReference type="NCBI Taxonomy" id="449393"/>
    <lineage>
        <taxon>unclassified sequences</taxon>
        <taxon>metagenomes</taxon>
        <taxon>ecological metagenomes</taxon>
    </lineage>
</organism>
<feature type="domain" description="Acyltransferase 3" evidence="2">
    <location>
        <begin position="21"/>
        <end position="372"/>
    </location>
</feature>
<feature type="transmembrane region" description="Helical" evidence="1">
    <location>
        <begin position="141"/>
        <end position="166"/>
    </location>
</feature>
<evidence type="ECO:0000259" key="2">
    <source>
        <dbReference type="Pfam" id="PF01757"/>
    </source>
</evidence>
<proteinExistence type="predicted"/>
<dbReference type="GO" id="GO:0009103">
    <property type="term" value="P:lipopolysaccharide biosynthetic process"/>
    <property type="evidence" value="ECO:0007669"/>
    <property type="project" value="TreeGrafter"/>
</dbReference>
<protein>
    <submittedName>
        <fullName evidence="3">Unannotated protein</fullName>
    </submittedName>
</protein>